<reference evidence="11 12" key="1">
    <citation type="submission" date="2015-05" db="EMBL/GenBank/DDBJ databases">
        <title>Genome sequences of Pluralibacter gergoviae.</title>
        <authorList>
            <person name="Greninger A.L."/>
            <person name="Miller S."/>
        </authorList>
    </citation>
    <scope>NUCLEOTIDE SEQUENCE [LARGE SCALE GENOMIC DNA]</scope>
    <source>
        <strain evidence="11 12">JS81F13</strain>
    </source>
</reference>
<dbReference type="PIRSF" id="PIRSF009393">
    <property type="entry name" value="Orn_decarb"/>
    <property type="match status" value="1"/>
</dbReference>
<dbReference type="PROSITE" id="PS00703">
    <property type="entry name" value="OKR_DC_1"/>
    <property type="match status" value="1"/>
</dbReference>
<comment type="similarity">
    <text evidence="2">Belongs to the Orn/Lys/Arg decarboxylase class-I family.</text>
</comment>
<dbReference type="KEGG" id="pge:LG71_07875"/>
<comment type="cofactor">
    <cofactor evidence="1">
        <name>pyridoxal 5'-phosphate</name>
        <dbReference type="ChEBI" id="CHEBI:597326"/>
    </cofactor>
</comment>
<dbReference type="Gene3D" id="3.90.1150.10">
    <property type="entry name" value="Aspartate Aminotransferase, domain 1"/>
    <property type="match status" value="1"/>
</dbReference>
<dbReference type="RefSeq" id="WP_043082011.1">
    <property type="nucleotide sequence ID" value="NZ_CACVCI010000001.1"/>
</dbReference>
<evidence type="ECO:0000256" key="4">
    <source>
        <dbReference type="ARBA" id="ARBA00022898"/>
    </source>
</evidence>
<evidence type="ECO:0000313" key="11">
    <source>
        <dbReference type="EMBL" id="KMK11928.1"/>
    </source>
</evidence>
<dbReference type="FunFam" id="3.40.640.10:FF:000008">
    <property type="entry name" value="Lysine decarboxylase, inducible"/>
    <property type="match status" value="1"/>
</dbReference>
<comment type="caution">
    <text evidence="11">The sequence shown here is derived from an EMBL/GenBank/DDBJ whole genome shotgun (WGS) entry which is preliminary data.</text>
</comment>
<dbReference type="CDD" id="cd00615">
    <property type="entry name" value="Orn_deC_like"/>
    <property type="match status" value="1"/>
</dbReference>
<keyword evidence="12" id="KW-1185">Reference proteome</keyword>
<dbReference type="FunFam" id="3.90.1150.10:FF:000016">
    <property type="entry name" value="Lysine decarboxylase, inducible"/>
    <property type="match status" value="1"/>
</dbReference>
<accession>A0A089PLU5</accession>
<feature type="region of interest" description="Disordered" evidence="9">
    <location>
        <begin position="710"/>
        <end position="745"/>
    </location>
</feature>
<sequence length="745" mass="84334">MNIIAVMSDKGAYFKDEALSELHQQLEHEGFRLAYPTDRHDLLKLIENNARLCGVIFDWDTYNMELCSQISDLNDRLPVYAFANNNSTLDVTMNDLRLNVRFFEYRLGSAEDIAVKIRQSTDDYIDSILPPLNKALYKYVQEEKYTFCTPGHMGGTAFNLSPVGSLFYDFFGENTMRSDISISVGELGSLLDHTGPHREAEEYIAHTFNAERSYIVTNGTSTANKIVGMYASPAGATILIDRNCHKSLTHLMMMSNVVPIYFRPTRNAYGILGGIPKKEFTRESIEALVKKTPNATWPVHAVITNSTYDGLFYNTNYIKKTLDVKSIHFDSAWVPYTNFSPIYDGHAGMSGDRVEGKVIYETQSTHKLLAAFSQASMIHVKGAINEETFNEAFMMHTSTSPYYGIVASTEMAAAMMRGKTGKRLINGSIERAINFRKEIRRLRSESEGWFFDVWQPDNIDDVACWPLNPRNAWHGFNNIDDDHMFLDPIKVTILTPGMSPDGTLEEKGIPASIVSKYLDENGIIVEKTGPYNMLFLFSIGIDKTKAMSLLRALTDFKRIFDRNVFVKHVLPSLYESAPEFYKEMRIQELAQGIHDLTRQHNLPDLMYRAFEVLPEMVITPHDAFQEEVRGNIEMVDLNDMVGKVSANMILPYPPGVPVILPGERITKESMPVLNFLQMLCDIGEHYPGFETDIHGVIRDEETKRYRVVVLKPGTDQPGDKPSDTVKKDPEVKKEPMKVKTKAAGK</sequence>
<dbReference type="NCBIfam" id="NF011929">
    <property type="entry name" value="PRK15400.1"/>
    <property type="match status" value="1"/>
</dbReference>
<evidence type="ECO:0000256" key="5">
    <source>
        <dbReference type="ARBA" id="ARBA00023239"/>
    </source>
</evidence>
<dbReference type="SUPFAM" id="SSF53383">
    <property type="entry name" value="PLP-dependent transferases"/>
    <property type="match status" value="1"/>
</dbReference>
<dbReference type="InterPro" id="IPR011193">
    <property type="entry name" value="Orn/lys/arg_de-COase"/>
</dbReference>
<proteinExistence type="inferred from homology"/>
<dbReference type="InterPro" id="IPR005308">
    <property type="entry name" value="OKR_de-COase_N"/>
</dbReference>
<dbReference type="GO" id="GO:0030170">
    <property type="term" value="F:pyridoxal phosphate binding"/>
    <property type="evidence" value="ECO:0007669"/>
    <property type="project" value="TreeGrafter"/>
</dbReference>
<dbReference type="GO" id="GO:0008792">
    <property type="term" value="F:arginine decarboxylase activity"/>
    <property type="evidence" value="ECO:0007669"/>
    <property type="project" value="TreeGrafter"/>
</dbReference>
<dbReference type="Pfam" id="PF03711">
    <property type="entry name" value="OKR_DC_1_C"/>
    <property type="match status" value="1"/>
</dbReference>
<dbReference type="STRING" id="61647.LG71_07875"/>
<evidence type="ECO:0000256" key="9">
    <source>
        <dbReference type="SAM" id="MobiDB-lite"/>
    </source>
</evidence>
<evidence type="ECO:0000259" key="10">
    <source>
        <dbReference type="PROSITE" id="PS00703"/>
    </source>
</evidence>
<feature type="modified residue" description="N6-(pyridoxal phosphate)lysine" evidence="8">
    <location>
        <position position="367"/>
    </location>
</feature>
<evidence type="ECO:0000313" key="12">
    <source>
        <dbReference type="Proteomes" id="UP000036196"/>
    </source>
</evidence>
<dbReference type="eggNOG" id="COG1982">
    <property type="taxonomic scope" value="Bacteria"/>
</dbReference>
<dbReference type="EMBL" id="LDZF01000023">
    <property type="protein sequence ID" value="KMK11928.1"/>
    <property type="molecule type" value="Genomic_DNA"/>
</dbReference>
<dbReference type="InterPro" id="IPR036633">
    <property type="entry name" value="Prn/Lys/Arg_de-COase_C_sf"/>
</dbReference>
<dbReference type="EC" id="4.1.1.18" evidence="7"/>
<keyword evidence="3" id="KW-0210">Decarboxylase</keyword>
<feature type="domain" description="Orn/Lys/Arg decarboxylases family 1 pyridoxal-P attachment site" evidence="10">
    <location>
        <begin position="362"/>
        <end position="376"/>
    </location>
</feature>
<keyword evidence="5 11" id="KW-0456">Lyase</keyword>
<dbReference type="GO" id="GO:0006527">
    <property type="term" value="P:L-arginine catabolic process"/>
    <property type="evidence" value="ECO:0007669"/>
    <property type="project" value="TreeGrafter"/>
</dbReference>
<dbReference type="NCBIfam" id="NF011928">
    <property type="entry name" value="PRK15399.1"/>
    <property type="match status" value="1"/>
</dbReference>
<dbReference type="Proteomes" id="UP000036196">
    <property type="component" value="Unassembled WGS sequence"/>
</dbReference>
<dbReference type="InterPro" id="IPR015421">
    <property type="entry name" value="PyrdxlP-dep_Trfase_major"/>
</dbReference>
<evidence type="ECO:0000256" key="1">
    <source>
        <dbReference type="ARBA" id="ARBA00001933"/>
    </source>
</evidence>
<dbReference type="FunFam" id="3.90.100.10:FF:000001">
    <property type="entry name" value="Lysine decarboxylase, inducible"/>
    <property type="match status" value="1"/>
</dbReference>
<feature type="compositionally biased region" description="Basic and acidic residues" evidence="9">
    <location>
        <begin position="717"/>
        <end position="737"/>
    </location>
</feature>
<dbReference type="AlphaFoldDB" id="A0A089PLU5"/>
<dbReference type="GO" id="GO:0005829">
    <property type="term" value="C:cytosol"/>
    <property type="evidence" value="ECO:0007669"/>
    <property type="project" value="TreeGrafter"/>
</dbReference>
<evidence type="ECO:0000256" key="3">
    <source>
        <dbReference type="ARBA" id="ARBA00022793"/>
    </source>
</evidence>
<evidence type="ECO:0000256" key="6">
    <source>
        <dbReference type="ARBA" id="ARBA00052461"/>
    </source>
</evidence>
<dbReference type="Gene3D" id="3.40.50.2300">
    <property type="match status" value="1"/>
</dbReference>
<dbReference type="Gene3D" id="3.90.100.10">
    <property type="entry name" value="Orn/Lys/Arg decarboxylase, C-terminal domain"/>
    <property type="match status" value="1"/>
</dbReference>
<dbReference type="PATRIC" id="fig|61647.15.peg.2396"/>
<name>A0A089PLU5_PLUGE</name>
<dbReference type="InterPro" id="IPR015422">
    <property type="entry name" value="PyrdxlP-dep_Trfase_small"/>
</dbReference>
<dbReference type="SUPFAM" id="SSF55904">
    <property type="entry name" value="Ornithine decarboxylase C-terminal domain"/>
    <property type="match status" value="1"/>
</dbReference>
<dbReference type="Pfam" id="PF01276">
    <property type="entry name" value="OKR_DC_1"/>
    <property type="match status" value="1"/>
</dbReference>
<dbReference type="GO" id="GO:0008923">
    <property type="term" value="F:lysine decarboxylase activity"/>
    <property type="evidence" value="ECO:0007669"/>
    <property type="project" value="UniProtKB-EC"/>
</dbReference>
<evidence type="ECO:0000256" key="2">
    <source>
        <dbReference type="ARBA" id="ARBA00010671"/>
    </source>
</evidence>
<comment type="catalytic activity">
    <reaction evidence="6">
        <text>L-lysine + H(+) = cadaverine + CO2</text>
        <dbReference type="Rhea" id="RHEA:22352"/>
        <dbReference type="ChEBI" id="CHEBI:15378"/>
        <dbReference type="ChEBI" id="CHEBI:16526"/>
        <dbReference type="ChEBI" id="CHEBI:32551"/>
        <dbReference type="ChEBI" id="CHEBI:58384"/>
        <dbReference type="EC" id="4.1.1.18"/>
    </reaction>
</comment>
<dbReference type="Gene3D" id="3.40.640.10">
    <property type="entry name" value="Type I PLP-dependent aspartate aminotransferase-like (Major domain)"/>
    <property type="match status" value="1"/>
</dbReference>
<gene>
    <name evidence="11" type="ORF">ABW06_19250</name>
</gene>
<dbReference type="InterPro" id="IPR000310">
    <property type="entry name" value="Orn/Lys/Arg_deCO2ase_major_dom"/>
</dbReference>
<dbReference type="PANTHER" id="PTHR45229">
    <property type="entry name" value="CONSTITUTIVE ORNITHINE DECARBOXYLASE"/>
    <property type="match status" value="1"/>
</dbReference>
<dbReference type="Pfam" id="PF03709">
    <property type="entry name" value="OKR_DC_1_N"/>
    <property type="match status" value="1"/>
</dbReference>
<keyword evidence="4 8" id="KW-0663">Pyridoxal phosphate</keyword>
<protein>
    <recommendedName>
        <fullName evidence="7">lysine decarboxylase</fullName>
        <ecNumber evidence="7">4.1.1.18</ecNumber>
    </recommendedName>
</protein>
<dbReference type="InterPro" id="IPR015424">
    <property type="entry name" value="PyrdxlP-dep_Trfase"/>
</dbReference>
<organism evidence="11 12">
    <name type="scientific">Pluralibacter gergoviae</name>
    <name type="common">Enterobacter gergoviae</name>
    <dbReference type="NCBI Taxonomy" id="61647"/>
    <lineage>
        <taxon>Bacteria</taxon>
        <taxon>Pseudomonadati</taxon>
        <taxon>Pseudomonadota</taxon>
        <taxon>Gammaproteobacteria</taxon>
        <taxon>Enterobacterales</taxon>
        <taxon>Enterobacteriaceae</taxon>
        <taxon>Pluralibacter</taxon>
    </lineage>
</organism>
<evidence type="ECO:0000256" key="7">
    <source>
        <dbReference type="ARBA" id="ARBA00066446"/>
    </source>
</evidence>
<evidence type="ECO:0000256" key="8">
    <source>
        <dbReference type="PIRSR" id="PIRSR009393-1"/>
    </source>
</evidence>
<dbReference type="PANTHER" id="PTHR45229:SF3">
    <property type="entry name" value="BIODEGRADATIVE ARGININE DECARBOXYLASE"/>
    <property type="match status" value="1"/>
</dbReference>
<dbReference type="InterPro" id="IPR008286">
    <property type="entry name" value="Prn/Lys/Arg_de-COase_C"/>
</dbReference>